<keyword evidence="21" id="KW-1185">Reference proteome</keyword>
<evidence type="ECO:0000256" key="16">
    <source>
        <dbReference type="ARBA" id="ARBA00041297"/>
    </source>
</evidence>
<dbReference type="GO" id="GO:0005324">
    <property type="term" value="F:long-chain fatty acid transmembrane transporter activity"/>
    <property type="evidence" value="ECO:0007669"/>
    <property type="project" value="TreeGrafter"/>
</dbReference>
<evidence type="ECO:0000256" key="12">
    <source>
        <dbReference type="ARBA" id="ARBA00023136"/>
    </source>
</evidence>
<dbReference type="PANTHER" id="PTHR43107">
    <property type="entry name" value="LONG-CHAIN FATTY ACID TRANSPORT PROTEIN"/>
    <property type="match status" value="1"/>
</dbReference>
<evidence type="ECO:0000256" key="9">
    <source>
        <dbReference type="ARBA" id="ARBA00022840"/>
    </source>
</evidence>
<evidence type="ECO:0000256" key="8">
    <source>
        <dbReference type="ARBA" id="ARBA00022832"/>
    </source>
</evidence>
<comment type="catalytic activity">
    <reaction evidence="13">
        <text>a long-chain fatty acid + ATP + CoA = a long-chain fatty acyl-CoA + AMP + diphosphate</text>
        <dbReference type="Rhea" id="RHEA:15421"/>
        <dbReference type="ChEBI" id="CHEBI:30616"/>
        <dbReference type="ChEBI" id="CHEBI:33019"/>
        <dbReference type="ChEBI" id="CHEBI:57287"/>
        <dbReference type="ChEBI" id="CHEBI:57560"/>
        <dbReference type="ChEBI" id="CHEBI:83139"/>
        <dbReference type="ChEBI" id="CHEBI:456215"/>
        <dbReference type="EC" id="6.2.1.3"/>
    </reaction>
    <physiologicalReaction direction="left-to-right" evidence="13">
        <dbReference type="Rhea" id="RHEA:15422"/>
    </physiologicalReaction>
</comment>
<sequence length="669" mass="74476">MFRPVSSYRPARLLRTFVSLFPERRTMLKLAGYGALAAVLWRYGGLGWAGVVGGITAVYLATGGWRFARVVALTLPRDIHALTSLIKFKMAMKKHTKNKTTIPDMFAETVARHPNKVAFMYEDQIWTFQELDDYSNAIGNYFHQKGYRSGDVVAMFMESRPVFVAIWLGLAKIGVVAALINFNLRMESLAHCINVSQAKALIFGAELFEAVVKSRSLLNKDLQLFCQGRPSMRAIVSYTDLDPEVASAPKLPPPMASTEKPTFNDTLLYIYTSGTTGLPKAAVVKNSRYFYMANAVHHLFGLRKDDVVYCTLPLYHTAGGILGVGQALIFGMSVAVRRKFSASNFWDDCVKYNCTVIQYIGEICRYLLAQPTRPAETQHRVRVALGQGLRARNWEHFMERFGIKQVAELYGATEGNVNIANVPGKVGACGFNSAMLPWVYPIRLVRVDEGTGELLRGPDGLCIPAQAGECGELVGKIIQGDPMREYDGYADKQATKKKIAYDVFKKGDMAFLSGDVLMMDDLGYLYFRDRSGDTFRWKGENVSTMEVEGAVSKLLDHRDTVVYGVEIPGLEGRAGMAAVADQNNSLDMRKLVSSLKQVLPVYAIPMFLRLTKNVDTTGTFKLKKTDVRKEGFNPDVISDKLYYMDLSAGTYKPLDSAAYQDIINGKIRL</sequence>
<evidence type="ECO:0000256" key="13">
    <source>
        <dbReference type="ARBA" id="ARBA00024484"/>
    </source>
</evidence>
<comment type="catalytic activity">
    <reaction evidence="17">
        <text>tetracosanoate + ATP + CoA = tetracosanoyl-CoA + AMP + diphosphate</text>
        <dbReference type="Rhea" id="RHEA:33639"/>
        <dbReference type="ChEBI" id="CHEBI:30616"/>
        <dbReference type="ChEBI" id="CHEBI:31014"/>
        <dbReference type="ChEBI" id="CHEBI:33019"/>
        <dbReference type="ChEBI" id="CHEBI:57287"/>
        <dbReference type="ChEBI" id="CHEBI:65052"/>
        <dbReference type="ChEBI" id="CHEBI:456215"/>
    </reaction>
    <physiologicalReaction direction="left-to-right" evidence="17">
        <dbReference type="Rhea" id="RHEA:33640"/>
    </physiologicalReaction>
</comment>
<evidence type="ECO:0000256" key="18">
    <source>
        <dbReference type="SAM" id="Phobius"/>
    </source>
</evidence>
<gene>
    <name evidence="20" type="primary">SLC27A4</name>
    <name evidence="20" type="ORF">BLAG_LOCUS23532</name>
</gene>
<keyword evidence="4" id="KW-1003">Cell membrane</keyword>
<dbReference type="Gene3D" id="3.30.300.30">
    <property type="match status" value="1"/>
</dbReference>
<dbReference type="Pfam" id="PF00501">
    <property type="entry name" value="AMP-binding"/>
    <property type="match status" value="1"/>
</dbReference>
<evidence type="ECO:0000313" key="20">
    <source>
        <dbReference type="EMBL" id="CAH1271540.1"/>
    </source>
</evidence>
<evidence type="ECO:0000256" key="1">
    <source>
        <dbReference type="ARBA" id="ARBA00004651"/>
    </source>
</evidence>
<keyword evidence="8" id="KW-0276">Fatty acid metabolism</keyword>
<dbReference type="GO" id="GO:0090434">
    <property type="term" value="F:oleoyl-CoA ligase activity"/>
    <property type="evidence" value="ECO:0007669"/>
    <property type="project" value="TreeGrafter"/>
</dbReference>
<evidence type="ECO:0000256" key="6">
    <source>
        <dbReference type="ARBA" id="ARBA00022692"/>
    </source>
</evidence>
<dbReference type="PANTHER" id="PTHR43107:SF15">
    <property type="entry name" value="FATTY ACID TRANSPORT PROTEIN 3, ISOFORM A"/>
    <property type="match status" value="1"/>
</dbReference>
<organism evidence="20 21">
    <name type="scientific">Branchiostoma lanceolatum</name>
    <name type="common">Common lancelet</name>
    <name type="synonym">Amphioxus lanceolatum</name>
    <dbReference type="NCBI Taxonomy" id="7740"/>
    <lineage>
        <taxon>Eukaryota</taxon>
        <taxon>Metazoa</taxon>
        <taxon>Chordata</taxon>
        <taxon>Cephalochordata</taxon>
        <taxon>Leptocardii</taxon>
        <taxon>Amphioxiformes</taxon>
        <taxon>Branchiostomatidae</taxon>
        <taxon>Branchiostoma</taxon>
    </lineage>
</organism>
<keyword evidence="6 18" id="KW-0812">Transmembrane</keyword>
<accession>A0A8K0F2B3</accession>
<dbReference type="FunFam" id="3.30.300.30:FF:000002">
    <property type="entry name" value="Long-chain fatty acid transport protein 1"/>
    <property type="match status" value="1"/>
</dbReference>
<keyword evidence="12 18" id="KW-0472">Membrane</keyword>
<keyword evidence="7" id="KW-0547">Nucleotide-binding</keyword>
<evidence type="ECO:0000256" key="11">
    <source>
        <dbReference type="ARBA" id="ARBA00023098"/>
    </source>
</evidence>
<keyword evidence="9" id="KW-0067">ATP-binding</keyword>
<dbReference type="PROSITE" id="PS00455">
    <property type="entry name" value="AMP_BINDING"/>
    <property type="match status" value="1"/>
</dbReference>
<comment type="similarity">
    <text evidence="2">Belongs to the ATP-dependent AMP-binding enzyme family.</text>
</comment>
<dbReference type="GO" id="GO:0005886">
    <property type="term" value="C:plasma membrane"/>
    <property type="evidence" value="ECO:0007669"/>
    <property type="project" value="UniProtKB-SubCell"/>
</dbReference>
<dbReference type="GO" id="GO:0005789">
    <property type="term" value="C:endoplasmic reticulum membrane"/>
    <property type="evidence" value="ECO:0007669"/>
    <property type="project" value="TreeGrafter"/>
</dbReference>
<dbReference type="SUPFAM" id="SSF56801">
    <property type="entry name" value="Acetyl-CoA synthetase-like"/>
    <property type="match status" value="1"/>
</dbReference>
<dbReference type="InterPro" id="IPR020845">
    <property type="entry name" value="AMP-binding_CS"/>
</dbReference>
<evidence type="ECO:0000256" key="14">
    <source>
        <dbReference type="ARBA" id="ARBA00026121"/>
    </source>
</evidence>
<dbReference type="EMBL" id="OV696693">
    <property type="protein sequence ID" value="CAH1271540.1"/>
    <property type="molecule type" value="Genomic_DNA"/>
</dbReference>
<keyword evidence="3" id="KW-0813">Transport</keyword>
<dbReference type="NCBIfam" id="NF006134">
    <property type="entry name" value="PRK08279.1"/>
    <property type="match status" value="1"/>
</dbReference>
<evidence type="ECO:0000256" key="2">
    <source>
        <dbReference type="ARBA" id="ARBA00006432"/>
    </source>
</evidence>
<proteinExistence type="inferred from homology"/>
<reference evidence="20" key="1">
    <citation type="submission" date="2022-01" db="EMBL/GenBank/DDBJ databases">
        <authorList>
            <person name="Braso-Vives M."/>
        </authorList>
    </citation>
    <scope>NUCLEOTIDE SEQUENCE</scope>
</reference>
<evidence type="ECO:0000313" key="21">
    <source>
        <dbReference type="Proteomes" id="UP000838412"/>
    </source>
</evidence>
<dbReference type="InterPro" id="IPR045851">
    <property type="entry name" value="AMP-bd_C_sf"/>
</dbReference>
<feature type="transmembrane region" description="Helical" evidence="18">
    <location>
        <begin position="162"/>
        <end position="184"/>
    </location>
</feature>
<dbReference type="GO" id="GO:0001579">
    <property type="term" value="P:medium-chain fatty acid transport"/>
    <property type="evidence" value="ECO:0007669"/>
    <property type="project" value="TreeGrafter"/>
</dbReference>
<protein>
    <recommendedName>
        <fullName evidence="14">long-chain-fatty-acid--CoA ligase</fullName>
        <ecNumber evidence="14">6.2.1.3</ecNumber>
    </recommendedName>
    <alternativeName>
        <fullName evidence="16">Long-chain-fatty-acid--CoA ligase</fullName>
    </alternativeName>
</protein>
<evidence type="ECO:0000256" key="17">
    <source>
        <dbReference type="ARBA" id="ARBA00048666"/>
    </source>
</evidence>
<evidence type="ECO:0000259" key="19">
    <source>
        <dbReference type="Pfam" id="PF00501"/>
    </source>
</evidence>
<feature type="domain" description="AMP-dependent synthetase/ligase" evidence="19">
    <location>
        <begin position="106"/>
        <end position="455"/>
    </location>
</feature>
<keyword evidence="5" id="KW-0436">Ligase</keyword>
<dbReference type="InterPro" id="IPR042099">
    <property type="entry name" value="ANL_N_sf"/>
</dbReference>
<feature type="transmembrane region" description="Helical" evidence="18">
    <location>
        <begin position="30"/>
        <end position="61"/>
    </location>
</feature>
<dbReference type="AlphaFoldDB" id="A0A8K0F2B3"/>
<evidence type="ECO:0000256" key="15">
    <source>
        <dbReference type="ARBA" id="ARBA00036527"/>
    </source>
</evidence>
<keyword evidence="10 18" id="KW-1133">Transmembrane helix</keyword>
<evidence type="ECO:0000256" key="5">
    <source>
        <dbReference type="ARBA" id="ARBA00022598"/>
    </source>
</evidence>
<dbReference type="GO" id="GO:0044539">
    <property type="term" value="P:long-chain fatty acid import into cell"/>
    <property type="evidence" value="ECO:0007669"/>
    <property type="project" value="TreeGrafter"/>
</dbReference>
<dbReference type="FunFam" id="3.40.50.12780:FF:000005">
    <property type="entry name" value="Solute carrier family 27 member 6"/>
    <property type="match status" value="1"/>
</dbReference>
<dbReference type="InterPro" id="IPR000873">
    <property type="entry name" value="AMP-dep_synth/lig_dom"/>
</dbReference>
<dbReference type="EC" id="6.2.1.3" evidence="14"/>
<comment type="catalytic activity">
    <reaction evidence="15">
        <text>a very long-chain fatty acid + ATP + CoA = a very long-chain fatty acyl-CoA + AMP + diphosphate</text>
        <dbReference type="Rhea" id="RHEA:54536"/>
        <dbReference type="ChEBI" id="CHEBI:30616"/>
        <dbReference type="ChEBI" id="CHEBI:33019"/>
        <dbReference type="ChEBI" id="CHEBI:57287"/>
        <dbReference type="ChEBI" id="CHEBI:58950"/>
        <dbReference type="ChEBI" id="CHEBI:138261"/>
        <dbReference type="ChEBI" id="CHEBI:456215"/>
    </reaction>
    <physiologicalReaction direction="left-to-right" evidence="15">
        <dbReference type="Rhea" id="RHEA:54537"/>
    </physiologicalReaction>
</comment>
<comment type="subcellular location">
    <subcellularLocation>
        <location evidence="1">Cell membrane</location>
        <topology evidence="1">Multi-pass membrane protein</topology>
    </subcellularLocation>
</comment>
<dbReference type="Gene3D" id="3.40.50.12780">
    <property type="entry name" value="N-terminal domain of ligase-like"/>
    <property type="match status" value="1"/>
</dbReference>
<evidence type="ECO:0000256" key="7">
    <source>
        <dbReference type="ARBA" id="ARBA00022741"/>
    </source>
</evidence>
<keyword evidence="11" id="KW-0443">Lipid metabolism</keyword>
<dbReference type="GO" id="GO:0005524">
    <property type="term" value="F:ATP binding"/>
    <property type="evidence" value="ECO:0007669"/>
    <property type="project" value="UniProtKB-KW"/>
</dbReference>
<evidence type="ECO:0000256" key="10">
    <source>
        <dbReference type="ARBA" id="ARBA00022989"/>
    </source>
</evidence>
<evidence type="ECO:0000256" key="4">
    <source>
        <dbReference type="ARBA" id="ARBA00022475"/>
    </source>
</evidence>
<dbReference type="Proteomes" id="UP000838412">
    <property type="component" value="Chromosome 8"/>
</dbReference>
<evidence type="ECO:0000256" key="3">
    <source>
        <dbReference type="ARBA" id="ARBA00022448"/>
    </source>
</evidence>
<dbReference type="OrthoDB" id="288590at2759"/>
<name>A0A8K0F2B3_BRALA</name>